<protein>
    <submittedName>
        <fullName evidence="5">Helix-turn-helix transcriptional regulator</fullName>
    </submittedName>
</protein>
<dbReference type="Proteomes" id="UP001203972">
    <property type="component" value="Unassembled WGS sequence"/>
</dbReference>
<keyword evidence="3" id="KW-0804">Transcription</keyword>
<evidence type="ECO:0000259" key="4">
    <source>
        <dbReference type="PROSITE" id="PS50943"/>
    </source>
</evidence>
<dbReference type="Gene3D" id="1.10.260.40">
    <property type="entry name" value="lambda repressor-like DNA-binding domains"/>
    <property type="match status" value="1"/>
</dbReference>
<name>A0AAP2USD9_CLOIN</name>
<evidence type="ECO:0000313" key="6">
    <source>
        <dbReference type="Proteomes" id="UP001203972"/>
    </source>
</evidence>
<evidence type="ECO:0000256" key="1">
    <source>
        <dbReference type="ARBA" id="ARBA00023015"/>
    </source>
</evidence>
<dbReference type="AlphaFoldDB" id="A0AAP2USD9"/>
<evidence type="ECO:0000256" key="3">
    <source>
        <dbReference type="ARBA" id="ARBA00023163"/>
    </source>
</evidence>
<gene>
    <name evidence="5" type="ORF">MKC95_23005</name>
</gene>
<dbReference type="EMBL" id="JAKTMA010000093">
    <property type="protein sequence ID" value="MCR0235635.1"/>
    <property type="molecule type" value="Genomic_DNA"/>
</dbReference>
<dbReference type="InterPro" id="IPR001387">
    <property type="entry name" value="Cro/C1-type_HTH"/>
</dbReference>
<keyword evidence="1" id="KW-0805">Transcription regulation</keyword>
<dbReference type="SUPFAM" id="SSF47413">
    <property type="entry name" value="lambda repressor-like DNA-binding domains"/>
    <property type="match status" value="1"/>
</dbReference>
<evidence type="ECO:0000256" key="2">
    <source>
        <dbReference type="ARBA" id="ARBA00023125"/>
    </source>
</evidence>
<dbReference type="CDD" id="cd00093">
    <property type="entry name" value="HTH_XRE"/>
    <property type="match status" value="1"/>
</dbReference>
<dbReference type="PANTHER" id="PTHR40661">
    <property type="match status" value="1"/>
</dbReference>
<comment type="caution">
    <text evidence="5">The sequence shown here is derived from an EMBL/GenBank/DDBJ whole genome shotgun (WGS) entry which is preliminary data.</text>
</comment>
<sequence>MERVAISHRIKEGLEIRNMKQIDLSRLTGISRSMITEYLKGKYEPRQDNIYLIAKALDVNEAWLMGFDVKKDRNDTSINKNIFVSNLNMMMIIDLRAYGDYIYNDLHISKKRMDALLAGNDDPTLNELKELAKHLNIPQEILLSVDLSSENGKYYLDKWAEEKKDSVLMDNEFVLENSGSKAARKNIIDELLYHLNNLNLNALIKLYDYISALVIDKNNLDEEELGIEDIIYEDDGCMSIKRDAFEKLKEDTKGIKESNENVMNLLKSILENGNFNNK</sequence>
<keyword evidence="2" id="KW-0238">DNA-binding</keyword>
<accession>A0AAP2USD9</accession>
<proteinExistence type="predicted"/>
<dbReference type="InterPro" id="IPR010982">
    <property type="entry name" value="Lambda_DNA-bd_dom_sf"/>
</dbReference>
<organism evidence="5 6">
    <name type="scientific">Clostridium innocuum</name>
    <dbReference type="NCBI Taxonomy" id="1522"/>
    <lineage>
        <taxon>Bacteria</taxon>
        <taxon>Bacillati</taxon>
        <taxon>Bacillota</taxon>
        <taxon>Clostridia</taxon>
        <taxon>Eubacteriales</taxon>
        <taxon>Clostridiaceae</taxon>
        <taxon>Clostridium</taxon>
    </lineage>
</organism>
<dbReference type="Pfam" id="PF01381">
    <property type="entry name" value="HTH_3"/>
    <property type="match status" value="1"/>
</dbReference>
<dbReference type="PROSITE" id="PS50943">
    <property type="entry name" value="HTH_CROC1"/>
    <property type="match status" value="1"/>
</dbReference>
<feature type="domain" description="HTH cro/C1-type" evidence="4">
    <location>
        <begin position="10"/>
        <end position="64"/>
    </location>
</feature>
<dbReference type="SMART" id="SM00530">
    <property type="entry name" value="HTH_XRE"/>
    <property type="match status" value="1"/>
</dbReference>
<reference evidence="5" key="1">
    <citation type="journal article" date="2022" name="Clin. Infect. Dis.">
        <title>Association between Clostridium innocuum and antibiotic-associated diarrhea in adults and children: A cross-sectional study and comparative genomics analysis.</title>
        <authorList>
            <person name="Cherny K.E."/>
            <person name="Muscat E.B."/>
            <person name="Balaji A."/>
            <person name="Mukherjee J."/>
            <person name="Ozer E.A."/>
            <person name="Angarone M.P."/>
            <person name="Hauser A.R."/>
            <person name="Sichel J.S."/>
            <person name="Amponsah E."/>
            <person name="Kociolek L.K."/>
        </authorList>
    </citation>
    <scope>NUCLEOTIDE SEQUENCE</scope>
    <source>
        <strain evidence="5">NU1-AC-029v</strain>
    </source>
</reference>
<evidence type="ECO:0000313" key="5">
    <source>
        <dbReference type="EMBL" id="MCR0235635.1"/>
    </source>
</evidence>
<dbReference type="GO" id="GO:0003677">
    <property type="term" value="F:DNA binding"/>
    <property type="evidence" value="ECO:0007669"/>
    <property type="project" value="UniProtKB-KW"/>
</dbReference>
<dbReference type="PANTHER" id="PTHR40661:SF1">
    <property type="entry name" value="HTH CRO_C1-TYPE DOMAIN-CONTAINING PROTEIN"/>
    <property type="match status" value="1"/>
</dbReference>